<protein>
    <submittedName>
        <fullName evidence="1">Uncharacterized protein</fullName>
    </submittedName>
</protein>
<gene>
    <name evidence="1" type="ORF">B0J15DRAFT_446619</name>
</gene>
<keyword evidence="2" id="KW-1185">Reference proteome</keyword>
<name>A0A9P9HBE1_FUSSL</name>
<reference evidence="1" key="1">
    <citation type="journal article" date="2021" name="Nat. Commun.">
        <title>Genetic determinants of endophytism in the Arabidopsis root mycobiome.</title>
        <authorList>
            <person name="Mesny F."/>
            <person name="Miyauchi S."/>
            <person name="Thiergart T."/>
            <person name="Pickel B."/>
            <person name="Atanasova L."/>
            <person name="Karlsson M."/>
            <person name="Huettel B."/>
            <person name="Barry K.W."/>
            <person name="Haridas S."/>
            <person name="Chen C."/>
            <person name="Bauer D."/>
            <person name="Andreopoulos W."/>
            <person name="Pangilinan J."/>
            <person name="LaButti K."/>
            <person name="Riley R."/>
            <person name="Lipzen A."/>
            <person name="Clum A."/>
            <person name="Drula E."/>
            <person name="Henrissat B."/>
            <person name="Kohler A."/>
            <person name="Grigoriev I.V."/>
            <person name="Martin F.M."/>
            <person name="Hacquard S."/>
        </authorList>
    </citation>
    <scope>NUCLEOTIDE SEQUENCE</scope>
    <source>
        <strain evidence="1">FSSC 5 MPI-SDFR-AT-0091</strain>
    </source>
</reference>
<dbReference type="OrthoDB" id="3535423at2759"/>
<evidence type="ECO:0000313" key="2">
    <source>
        <dbReference type="Proteomes" id="UP000736672"/>
    </source>
</evidence>
<dbReference type="Proteomes" id="UP000736672">
    <property type="component" value="Unassembled WGS sequence"/>
</dbReference>
<accession>A0A9P9HBE1</accession>
<dbReference type="EMBL" id="JAGTJS010000010">
    <property type="protein sequence ID" value="KAH7254614.1"/>
    <property type="molecule type" value="Genomic_DNA"/>
</dbReference>
<evidence type="ECO:0000313" key="1">
    <source>
        <dbReference type="EMBL" id="KAH7254614.1"/>
    </source>
</evidence>
<sequence length="273" mass="30592">MTDSNHISCSFTVTSGALCFGTLSNMLQGAQALIQSPPTPSPRLTGTVVAHQFEHNVPAKNGTWNAYKLRDIDSPRVDGWFAAHQEVDPLPELTKILRVAGSPYEETENTFNNDATRTEKVFLVNRYDWGYYVGGDGVEEVEDEEDELAASNTVGLVDYVHGNALVQKWARQKSRKRKPSENGVWMYIPDAEYMWGRFGFNDDYTEARSFLYFTQRTDFSKTTAFQRELMLNLGESGHLMCACIGRGLHLDSGPLSGEGIWGSHGAFPMRFQV</sequence>
<organism evidence="1 2">
    <name type="scientific">Fusarium solani</name>
    <name type="common">Filamentous fungus</name>
    <dbReference type="NCBI Taxonomy" id="169388"/>
    <lineage>
        <taxon>Eukaryota</taxon>
        <taxon>Fungi</taxon>
        <taxon>Dikarya</taxon>
        <taxon>Ascomycota</taxon>
        <taxon>Pezizomycotina</taxon>
        <taxon>Sordariomycetes</taxon>
        <taxon>Hypocreomycetidae</taxon>
        <taxon>Hypocreales</taxon>
        <taxon>Nectriaceae</taxon>
        <taxon>Fusarium</taxon>
        <taxon>Fusarium solani species complex</taxon>
    </lineage>
</organism>
<dbReference type="AlphaFoldDB" id="A0A9P9HBE1"/>
<comment type="caution">
    <text evidence="1">The sequence shown here is derived from an EMBL/GenBank/DDBJ whole genome shotgun (WGS) entry which is preliminary data.</text>
</comment>
<proteinExistence type="predicted"/>